<comment type="caution">
    <text evidence="7">The sequence shown here is derived from an EMBL/GenBank/DDBJ whole genome shotgun (WGS) entry which is preliminary data.</text>
</comment>
<evidence type="ECO:0000256" key="4">
    <source>
        <dbReference type="ARBA" id="ARBA00023263"/>
    </source>
</evidence>
<protein>
    <submittedName>
        <fullName evidence="7">Curlin associated repeat-containing protein</fullName>
    </submittedName>
</protein>
<name>A0ABM9F500_9ENTR</name>
<accession>A0ABM9F500</accession>
<keyword evidence="8" id="KW-1185">Reference proteome</keyword>
<dbReference type="InterPro" id="IPR009742">
    <property type="entry name" value="Curlin_rpt"/>
</dbReference>
<feature type="region of interest" description="Disordered" evidence="5">
    <location>
        <begin position="150"/>
        <end position="170"/>
    </location>
</feature>
<feature type="compositionally biased region" description="Gly residues" evidence="5">
    <location>
        <begin position="73"/>
        <end position="86"/>
    </location>
</feature>
<feature type="region of interest" description="Disordered" evidence="5">
    <location>
        <begin position="53"/>
        <end position="107"/>
    </location>
</feature>
<gene>
    <name evidence="7" type="ORF">FBBNIHIM_03255</name>
</gene>
<reference evidence="7" key="1">
    <citation type="submission" date="2022-05" db="EMBL/GenBank/DDBJ databases">
        <authorList>
            <person name="Blom J."/>
        </authorList>
    </citation>
    <scope>NUCLEOTIDE SEQUENCE</scope>
    <source>
        <strain evidence="7">Type strain: CPO20170097</strain>
    </source>
</reference>
<comment type="similarity">
    <text evidence="2">Belongs to the CsgA/CsgB family.</text>
</comment>
<sequence>MNLWKLTAIASLVISGSAFAQYTGPAVTDGGNSELTTTAGLANDAVAAHSSELPGFGPNAGNNSEHVAIYQGGSSGSGHGGHGGHGGWDDKGGSGYGSGNNLANVEQDGAKGSSTLIYQEGGNNSLSTLQTAKNSLLYIRQSGGKNNTIGTGLLDSKGGSSGNTFTQSGSDNQMVINQYQSDNHIYSPGQSGTHNKAVIYQKGKNDLTANLSGNFNEAYISQNGQGNGATVNQSGSFNDLTLKQKGNYNTADLTQTGGGFYDGKNDRKGGSGHSSGGNVLDVTQLGFKNEATVNQNGSSNTITLEQNSSNGIATIDQSGGTSRNTVTATTNVNNGLVDVDQTSGTKDSDVVINQSGGSNWDKSFDDDKHGGGYGTLVAAAKVLQTSANGSSVNINQTVAGISTTAYVKQTGSGNTAIVNQH</sequence>
<evidence type="ECO:0000256" key="5">
    <source>
        <dbReference type="SAM" id="MobiDB-lite"/>
    </source>
</evidence>
<evidence type="ECO:0000313" key="7">
    <source>
        <dbReference type="EMBL" id="CAH6635828.1"/>
    </source>
</evidence>
<evidence type="ECO:0000256" key="3">
    <source>
        <dbReference type="ARBA" id="ARBA00022729"/>
    </source>
</evidence>
<feature type="signal peptide" evidence="6">
    <location>
        <begin position="1"/>
        <end position="20"/>
    </location>
</feature>
<comment type="subcellular location">
    <subcellularLocation>
        <location evidence="1">Fimbrium</location>
    </subcellularLocation>
</comment>
<proteinExistence type="inferred from homology"/>
<feature type="chain" id="PRO_5045827623" evidence="6">
    <location>
        <begin position="21"/>
        <end position="421"/>
    </location>
</feature>
<evidence type="ECO:0000313" key="8">
    <source>
        <dbReference type="Proteomes" id="UP001152651"/>
    </source>
</evidence>
<organism evidence="7 8">
    <name type="scientific">Pseudocitrobacter vendiensis</name>
    <dbReference type="NCBI Taxonomy" id="2488306"/>
    <lineage>
        <taxon>Bacteria</taxon>
        <taxon>Pseudomonadati</taxon>
        <taxon>Pseudomonadota</taxon>
        <taxon>Gammaproteobacteria</taxon>
        <taxon>Enterobacterales</taxon>
        <taxon>Enterobacteriaceae</taxon>
        <taxon>Pseudocitrobacter</taxon>
    </lineage>
</organism>
<dbReference type="RefSeq" id="WP_253896934.1">
    <property type="nucleotide sequence ID" value="NZ_CALSBS010000002.1"/>
</dbReference>
<dbReference type="EMBL" id="CALSBS010000002">
    <property type="protein sequence ID" value="CAH6635828.1"/>
    <property type="molecule type" value="Genomic_DNA"/>
</dbReference>
<keyword evidence="4" id="KW-0281">Fimbrium</keyword>
<evidence type="ECO:0000256" key="6">
    <source>
        <dbReference type="SAM" id="SignalP"/>
    </source>
</evidence>
<evidence type="ECO:0000256" key="1">
    <source>
        <dbReference type="ARBA" id="ARBA00004561"/>
    </source>
</evidence>
<dbReference type="Pfam" id="PF07012">
    <property type="entry name" value="Curlin_rpt"/>
    <property type="match status" value="1"/>
</dbReference>
<dbReference type="Proteomes" id="UP001152651">
    <property type="component" value="Unassembled WGS sequence"/>
</dbReference>
<feature type="region of interest" description="Disordered" evidence="5">
    <location>
        <begin position="251"/>
        <end position="280"/>
    </location>
</feature>
<keyword evidence="3 6" id="KW-0732">Signal</keyword>
<evidence type="ECO:0000256" key="2">
    <source>
        <dbReference type="ARBA" id="ARBA00009766"/>
    </source>
</evidence>